<feature type="domain" description="Superoxide dismutase copper/zinc binding" evidence="2">
    <location>
        <begin position="582"/>
        <end position="702"/>
    </location>
</feature>
<feature type="domain" description="Superoxide dismutase copper/zinc binding" evidence="2">
    <location>
        <begin position="264"/>
        <end position="386"/>
    </location>
</feature>
<sequence length="978" mass="105202">MGLFTLTLLLLAFGSFSSAQFLARFNMRGVTGQVQFNTTSMTAVVNVTGVGSCAAVNFSLTSFPVMYGHFAEPCSEQNIGSSIFAFTADPTSPTSVNVSDLFKQRSNLDDLSLSIQTCNGNTVCTVVSQGQTILTRQARFTESVVGNIYMRFNTNNTNPRLLADLITVGQVNATQRNITIFGSTMTAASCEVLLGSLNTAPMTMLGVVNVGVPLLFQKSRLDLTNFNTSHNFLLLNLGSTTKCAQIYDVPKKDVRAVMNMRGIKGYFRFQQASPFDLTQVEVNLTNLTNVGPYHVHLFPVSSVRSTPCSNDNVGGHWNPFTINTSSPTYPRVPGSTHDLYEVGDLSGKYGSLAGRSFLDATFTDFNLPLFGRNSIVGRSVVIHMSDSASTRFVCTSIRYPGEVMVGRAIFQGPVVGNIWFTQLMKYSLSDVSIFMDLSYGNPTMAPTKNHNWHVHVYPISTERDNDTARCNSTGGHWNPFNINTTDSSYKLHCSSSCPLCCETGDLASKHSPIDLAVNVGALSAKHFFTDVTAWLSVPGIINRSVVIHQPERQAPRIACANVTMVRVPAAMLSEWFGPGSSSGQVVFSEAVPLGPTTINVSLTSLSSISSGYHVHILPLRAGSADPCSNANIQGHYNPLSWNTSLSPAPGVGTVDQYEIGDISGKFGTLANQNNFNAVNEDPNMPLTGPYSIIGRSVVVHHTNGSRLRCANISAIRNTDGQWTIARAAFSGSVNGTVRLLQQMFPDGSSNDVTLEVDLSSSNQVTNESALFITSNRVANTTNCSNVGDTFNPFNMVSLNSNCSLLDPLSCVIGEVSARHGNISLLVRGHYTDSIIQLSGDNTVVQRSLVLMSGGSIISCAVILPESPSAIQTFLNVANFSRYDFRQRVARVLGMEIARVTILPGSPSSAANGQCQQVNYMVSGSVDANLLSSVKNSAIMGDFRESSTCSRTSAGLQVVPVGFHLGLMFAIACLLPNIF</sequence>
<dbReference type="OrthoDB" id="159229at2759"/>
<dbReference type="AlphaFoldDB" id="A0A2I4BMJ7"/>
<dbReference type="InterPro" id="IPR053257">
    <property type="entry name" value="Cu-only_SOD"/>
</dbReference>
<dbReference type="InParanoid" id="A0A2I4BMJ7"/>
<dbReference type="Pfam" id="PF00080">
    <property type="entry name" value="Sod_Cu"/>
    <property type="match status" value="2"/>
</dbReference>
<organism evidence="3 4">
    <name type="scientific">Austrofundulus limnaeus</name>
    <name type="common">Annual killifish</name>
    <dbReference type="NCBI Taxonomy" id="52670"/>
    <lineage>
        <taxon>Eukaryota</taxon>
        <taxon>Metazoa</taxon>
        <taxon>Chordata</taxon>
        <taxon>Craniata</taxon>
        <taxon>Vertebrata</taxon>
        <taxon>Euteleostomi</taxon>
        <taxon>Actinopterygii</taxon>
        <taxon>Neopterygii</taxon>
        <taxon>Teleostei</taxon>
        <taxon>Neoteleostei</taxon>
        <taxon>Acanthomorphata</taxon>
        <taxon>Ovalentaria</taxon>
        <taxon>Atherinomorphae</taxon>
        <taxon>Cyprinodontiformes</taxon>
        <taxon>Rivulidae</taxon>
        <taxon>Austrofundulus</taxon>
    </lineage>
</organism>
<dbReference type="PANTHER" id="PTHR20910">
    <property type="entry name" value="AGAP001623-PA"/>
    <property type="match status" value="1"/>
</dbReference>
<evidence type="ECO:0000313" key="4">
    <source>
        <dbReference type="RefSeq" id="XP_013868943.1"/>
    </source>
</evidence>
<evidence type="ECO:0000313" key="3">
    <source>
        <dbReference type="Proteomes" id="UP000192220"/>
    </source>
</evidence>
<dbReference type="GO" id="GO:0046872">
    <property type="term" value="F:metal ion binding"/>
    <property type="evidence" value="ECO:0007669"/>
    <property type="project" value="InterPro"/>
</dbReference>
<dbReference type="SUPFAM" id="SSF49329">
    <property type="entry name" value="Cu,Zn superoxide dismutase-like"/>
    <property type="match status" value="4"/>
</dbReference>
<keyword evidence="3" id="KW-1185">Reference proteome</keyword>
<dbReference type="Gene3D" id="2.60.40.200">
    <property type="entry name" value="Superoxide dismutase, copper/zinc binding domain"/>
    <property type="match status" value="4"/>
</dbReference>
<dbReference type="Proteomes" id="UP000192220">
    <property type="component" value="Unplaced"/>
</dbReference>
<protein>
    <submittedName>
        <fullName evidence="4">Uncharacterized protein cusr</fullName>
    </submittedName>
</protein>
<proteinExistence type="predicted"/>
<feature type="chain" id="PRO_5014121510" evidence="1">
    <location>
        <begin position="20"/>
        <end position="978"/>
    </location>
</feature>
<gene>
    <name evidence="4" type="primary">cusr</name>
</gene>
<dbReference type="InterPro" id="IPR036423">
    <property type="entry name" value="SOD-like_Cu/Zn_dom_sf"/>
</dbReference>
<reference evidence="4" key="1">
    <citation type="submission" date="2025-08" db="UniProtKB">
        <authorList>
            <consortium name="RefSeq"/>
        </authorList>
    </citation>
    <scope>IDENTIFICATION</scope>
</reference>
<dbReference type="CTD" id="100004316"/>
<evidence type="ECO:0000259" key="2">
    <source>
        <dbReference type="Pfam" id="PF00080"/>
    </source>
</evidence>
<dbReference type="GO" id="GO:0006801">
    <property type="term" value="P:superoxide metabolic process"/>
    <property type="evidence" value="ECO:0007669"/>
    <property type="project" value="InterPro"/>
</dbReference>
<dbReference type="PANTHER" id="PTHR20910:SF1">
    <property type="entry name" value="SUPEROXIDE DISMUTASE COPPER_ZINC BINDING DOMAIN-CONTAINING PROTEIN"/>
    <property type="match status" value="1"/>
</dbReference>
<evidence type="ECO:0000256" key="1">
    <source>
        <dbReference type="SAM" id="SignalP"/>
    </source>
</evidence>
<feature type="signal peptide" evidence="1">
    <location>
        <begin position="1"/>
        <end position="19"/>
    </location>
</feature>
<dbReference type="RefSeq" id="XP_013868943.1">
    <property type="nucleotide sequence ID" value="XM_014013489.1"/>
</dbReference>
<dbReference type="KEGG" id="alim:106521079"/>
<accession>A0A2I4BMJ7</accession>
<keyword evidence="1" id="KW-0732">Signal</keyword>
<dbReference type="InterPro" id="IPR001424">
    <property type="entry name" value="SOD_Cu_Zn_dom"/>
</dbReference>
<name>A0A2I4BMJ7_AUSLI</name>